<comment type="similarity">
    <text evidence="2">Belongs to the transposase mutator family.</text>
</comment>
<keyword evidence="7" id="KW-1185">Reference proteome</keyword>
<dbReference type="GO" id="GO:0006313">
    <property type="term" value="P:DNA transposition"/>
    <property type="evidence" value="ECO:0007669"/>
    <property type="project" value="InterPro"/>
</dbReference>
<dbReference type="Proteomes" id="UP000007319">
    <property type="component" value="Plasmid AZOBR_p3"/>
</dbReference>
<dbReference type="SUPFAM" id="SSF46689">
    <property type="entry name" value="Homeodomain-like"/>
    <property type="match status" value="1"/>
</dbReference>
<keyword evidence="6" id="KW-0614">Plasmid</keyword>
<dbReference type="Pfam" id="PF00872">
    <property type="entry name" value="Transposase_mut"/>
    <property type="match status" value="1"/>
</dbReference>
<evidence type="ECO:0000256" key="5">
    <source>
        <dbReference type="ARBA" id="ARBA00023172"/>
    </source>
</evidence>
<keyword evidence="4" id="KW-0238">DNA-binding</keyword>
<name>A0A9P1JZ84_9PROT</name>
<accession>A0A9P1JZ84</accession>
<evidence type="ECO:0008006" key="8">
    <source>
        <dbReference type="Google" id="ProtNLM"/>
    </source>
</evidence>
<geneLocation type="plasmid" evidence="6 7">
    <name>AZOBR_p3</name>
</geneLocation>
<keyword evidence="5" id="KW-0233">DNA recombination</keyword>
<dbReference type="InterPro" id="IPR001207">
    <property type="entry name" value="Transposase_mutator"/>
</dbReference>
<dbReference type="AlphaFoldDB" id="A0A9P1JZ84"/>
<evidence type="ECO:0000256" key="4">
    <source>
        <dbReference type="ARBA" id="ARBA00023125"/>
    </source>
</evidence>
<dbReference type="EMBL" id="HE577330">
    <property type="protein sequence ID" value="CCD02579.1"/>
    <property type="molecule type" value="Genomic_DNA"/>
</dbReference>
<evidence type="ECO:0000256" key="1">
    <source>
        <dbReference type="ARBA" id="ARBA00002190"/>
    </source>
</evidence>
<sequence>MVGFAAQRLTELEVESLSGAIDLRTPKLRRGSYFPTFLEPRRTAEKALIAVIQEAYVLGILTRSVDDLVKAMGMTGITGETMATRSTMAAPVPLRSDYGAAALRRLARSSHDPGQVRRLLALATIYDREPRLAAAQIGGVGLQTVRDWVLRFNDAGPAGLLTGKAPGPPPCLADHHRVALCQVVEDGPIPAVHGVVRWRIPGRVTINGAPS</sequence>
<dbReference type="KEGG" id="abs:AZOBR_p310321"/>
<reference evidence="6 7" key="1">
    <citation type="journal article" date="2011" name="PLoS Genet.">
        <title>Azospirillum genomes reveal transition of bacteria from aquatic to terrestrial environments.</title>
        <authorList>
            <person name="Wisniewski-Dye F."/>
            <person name="Borziak K."/>
            <person name="Khalsa-Moyers G."/>
            <person name="Alexandre G."/>
            <person name="Sukharnikov L.O."/>
            <person name="Wuichet K."/>
            <person name="Hurst G.B."/>
            <person name="McDonald W.H."/>
            <person name="Robertson J.S."/>
            <person name="Barbe V."/>
            <person name="Calteau A."/>
            <person name="Rouy Z."/>
            <person name="Mangenot S."/>
            <person name="Prigent-Combaret C."/>
            <person name="Normand P."/>
            <person name="Boyer M."/>
            <person name="Siguier P."/>
            <person name="Dessaux Y."/>
            <person name="Elmerich C."/>
            <person name="Condemine G."/>
            <person name="Krishnen G."/>
            <person name="Kennedy I."/>
            <person name="Paterson A.H."/>
            <person name="Gonzalez V."/>
            <person name="Mavingui P."/>
            <person name="Zhulin I.B."/>
        </authorList>
    </citation>
    <scope>NUCLEOTIDE SEQUENCE [LARGE SCALE GENOMIC DNA]</scope>
    <source>
        <strain evidence="6 7">Sp245</strain>
    </source>
</reference>
<gene>
    <name evidence="6" type="ORF">AZOBR_p310321</name>
</gene>
<dbReference type="GO" id="GO:0003677">
    <property type="term" value="F:DNA binding"/>
    <property type="evidence" value="ECO:0007669"/>
    <property type="project" value="UniProtKB-KW"/>
</dbReference>
<protein>
    <recommendedName>
        <fullName evidence="8">Transposase</fullName>
    </recommendedName>
</protein>
<dbReference type="GO" id="GO:0004803">
    <property type="term" value="F:transposase activity"/>
    <property type="evidence" value="ECO:0007669"/>
    <property type="project" value="InterPro"/>
</dbReference>
<evidence type="ECO:0000256" key="2">
    <source>
        <dbReference type="ARBA" id="ARBA00010961"/>
    </source>
</evidence>
<comment type="function">
    <text evidence="1">Required for the transposition of the insertion element.</text>
</comment>
<evidence type="ECO:0000313" key="7">
    <source>
        <dbReference type="Proteomes" id="UP000007319"/>
    </source>
</evidence>
<proteinExistence type="inferred from homology"/>
<dbReference type="Pfam" id="PF13551">
    <property type="entry name" value="HTH_29"/>
    <property type="match status" value="1"/>
</dbReference>
<evidence type="ECO:0000313" key="6">
    <source>
        <dbReference type="EMBL" id="CCD02579.1"/>
    </source>
</evidence>
<dbReference type="InterPro" id="IPR009057">
    <property type="entry name" value="Homeodomain-like_sf"/>
</dbReference>
<keyword evidence="3" id="KW-0815">Transposition</keyword>
<organism evidence="6 7">
    <name type="scientific">Azospirillum baldaniorum</name>
    <dbReference type="NCBI Taxonomy" id="1064539"/>
    <lineage>
        <taxon>Bacteria</taxon>
        <taxon>Pseudomonadati</taxon>
        <taxon>Pseudomonadota</taxon>
        <taxon>Alphaproteobacteria</taxon>
        <taxon>Rhodospirillales</taxon>
        <taxon>Azospirillaceae</taxon>
        <taxon>Azospirillum</taxon>
    </lineage>
</organism>
<evidence type="ECO:0000256" key="3">
    <source>
        <dbReference type="ARBA" id="ARBA00022578"/>
    </source>
</evidence>